<dbReference type="EMBL" id="VHQG01000002">
    <property type="protein sequence ID" value="TPW76635.1"/>
    <property type="molecule type" value="Genomic_DNA"/>
</dbReference>
<keyword evidence="5 8" id="KW-0812">Transmembrane</keyword>
<evidence type="ECO:0000256" key="1">
    <source>
        <dbReference type="ARBA" id="ARBA00004651"/>
    </source>
</evidence>
<feature type="transmembrane region" description="Helical" evidence="8">
    <location>
        <begin position="320"/>
        <end position="341"/>
    </location>
</feature>
<proteinExistence type="inferred from homology"/>
<organism evidence="10 11">
    <name type="scientific">Schumannella soli</name>
    <dbReference type="NCBI Taxonomy" id="2590779"/>
    <lineage>
        <taxon>Bacteria</taxon>
        <taxon>Bacillati</taxon>
        <taxon>Actinomycetota</taxon>
        <taxon>Actinomycetes</taxon>
        <taxon>Micrococcales</taxon>
        <taxon>Microbacteriaceae</taxon>
        <taxon>Schumannella</taxon>
    </lineage>
</organism>
<dbReference type="NCBIfam" id="TIGR00711">
    <property type="entry name" value="efflux_EmrB"/>
    <property type="match status" value="1"/>
</dbReference>
<accession>A0A506Y3L4</accession>
<dbReference type="PANTHER" id="PTHR42718">
    <property type="entry name" value="MAJOR FACILITATOR SUPERFAMILY MULTIDRUG TRANSPORTER MFSC"/>
    <property type="match status" value="1"/>
</dbReference>
<feature type="transmembrane region" description="Helical" evidence="8">
    <location>
        <begin position="285"/>
        <end position="308"/>
    </location>
</feature>
<evidence type="ECO:0000256" key="8">
    <source>
        <dbReference type="SAM" id="Phobius"/>
    </source>
</evidence>
<dbReference type="Gene3D" id="1.20.1250.20">
    <property type="entry name" value="MFS general substrate transporter like domains"/>
    <property type="match status" value="1"/>
</dbReference>
<evidence type="ECO:0000256" key="2">
    <source>
        <dbReference type="ARBA" id="ARBA00008537"/>
    </source>
</evidence>
<evidence type="ECO:0000259" key="9">
    <source>
        <dbReference type="PROSITE" id="PS50850"/>
    </source>
</evidence>
<feature type="transmembrane region" description="Helical" evidence="8">
    <location>
        <begin position="157"/>
        <end position="178"/>
    </location>
</feature>
<dbReference type="Proteomes" id="UP000316252">
    <property type="component" value="Unassembled WGS sequence"/>
</dbReference>
<keyword evidence="11" id="KW-1185">Reference proteome</keyword>
<keyword evidence="3" id="KW-0813">Transport</keyword>
<dbReference type="GO" id="GO:0005886">
    <property type="term" value="C:plasma membrane"/>
    <property type="evidence" value="ECO:0007669"/>
    <property type="project" value="UniProtKB-SubCell"/>
</dbReference>
<sequence>MRDPQTGCFDAAGAGGTLDEATRRRNRIALVLLLAATFTVFLNETAMSVAIPDIQESLGVSASTGQWLTTAFALTMAVVIPITGWLLQVLSTRTLYIAAMTLFSIGTLIAAVSPVFGLLVVGRVVQASGTAVMMPLMMTTMLTVVPPQDRGRIMGRVSIVMSMAPAVGPAFSGLLLTVLPWAGLFWVMLPIALVMLVAGIAWIPNVSEQRKTPLDVPSVILSAIGFSALVYGLSSLGESAGEATAIPPVIPIVVGVVGLVAFVLRQVSLQKRDAALLDLRTFRSSQFTMSLVMLAVGMLALFGTVILIPQFVQNALGQDASVVGLLLLPGGLLMGALGPIVGRLYDKVGPRVLVVPGSIVISLAFWIMALTFGDGTPLWVVLASHIVLSLGLAFLFTPLFTTGLGSLTPKLYSHGSATVATLQQVAAAAGTALFVALFAIGILSTGATDLKHASPSEVAGGVHYAFLFGAGISMVVIVLAFFIRRPADQPGMEGAPAPH</sequence>
<dbReference type="InterPro" id="IPR020846">
    <property type="entry name" value="MFS_dom"/>
</dbReference>
<name>A0A506Y3L4_9MICO</name>
<dbReference type="InterPro" id="IPR036259">
    <property type="entry name" value="MFS_trans_sf"/>
</dbReference>
<feature type="transmembrane region" description="Helical" evidence="8">
    <location>
        <begin position="378"/>
        <end position="404"/>
    </location>
</feature>
<comment type="subcellular location">
    <subcellularLocation>
        <location evidence="1">Cell membrane</location>
        <topology evidence="1">Multi-pass membrane protein</topology>
    </subcellularLocation>
</comment>
<keyword evidence="4" id="KW-1003">Cell membrane</keyword>
<feature type="transmembrane region" description="Helical" evidence="8">
    <location>
        <begin position="353"/>
        <end position="372"/>
    </location>
</feature>
<evidence type="ECO:0000313" key="11">
    <source>
        <dbReference type="Proteomes" id="UP000316252"/>
    </source>
</evidence>
<feature type="transmembrane region" description="Helical" evidence="8">
    <location>
        <begin position="28"/>
        <end position="47"/>
    </location>
</feature>
<reference evidence="10 11" key="1">
    <citation type="submission" date="2019-06" db="EMBL/GenBank/DDBJ databases">
        <authorList>
            <person name="Li F."/>
        </authorList>
    </citation>
    <scope>NUCLEOTIDE SEQUENCE [LARGE SCALE GENOMIC DNA]</scope>
    <source>
        <strain evidence="10 11">10F1D-1</strain>
    </source>
</reference>
<keyword evidence="6 8" id="KW-1133">Transmembrane helix</keyword>
<protein>
    <submittedName>
        <fullName evidence="10">Multidrug efflux MFS transporter</fullName>
    </submittedName>
</protein>
<gene>
    <name evidence="10" type="ORF">FJ657_10270</name>
</gene>
<dbReference type="Gene3D" id="1.20.1720.10">
    <property type="entry name" value="Multidrug resistance protein D"/>
    <property type="match status" value="1"/>
</dbReference>
<feature type="transmembrane region" description="Helical" evidence="8">
    <location>
        <begin position="216"/>
        <end position="233"/>
    </location>
</feature>
<feature type="transmembrane region" description="Helical" evidence="8">
    <location>
        <begin position="464"/>
        <end position="483"/>
    </location>
</feature>
<comment type="similarity">
    <text evidence="2">Belongs to the major facilitator superfamily. EmrB family.</text>
</comment>
<feature type="transmembrane region" description="Helical" evidence="8">
    <location>
        <begin position="184"/>
        <end position="204"/>
    </location>
</feature>
<dbReference type="PRINTS" id="PR01036">
    <property type="entry name" value="TCRTETB"/>
</dbReference>
<dbReference type="Pfam" id="PF07690">
    <property type="entry name" value="MFS_1"/>
    <property type="match status" value="1"/>
</dbReference>
<evidence type="ECO:0000313" key="10">
    <source>
        <dbReference type="EMBL" id="TPW76635.1"/>
    </source>
</evidence>
<dbReference type="InterPro" id="IPR004638">
    <property type="entry name" value="EmrB-like"/>
</dbReference>
<dbReference type="PANTHER" id="PTHR42718:SF9">
    <property type="entry name" value="MAJOR FACILITATOR SUPERFAMILY MULTIDRUG TRANSPORTER MFSC"/>
    <property type="match status" value="1"/>
</dbReference>
<evidence type="ECO:0000256" key="3">
    <source>
        <dbReference type="ARBA" id="ARBA00022448"/>
    </source>
</evidence>
<evidence type="ECO:0000256" key="6">
    <source>
        <dbReference type="ARBA" id="ARBA00022989"/>
    </source>
</evidence>
<evidence type="ECO:0000256" key="7">
    <source>
        <dbReference type="ARBA" id="ARBA00023136"/>
    </source>
</evidence>
<feature type="transmembrane region" description="Helical" evidence="8">
    <location>
        <begin position="127"/>
        <end position="145"/>
    </location>
</feature>
<feature type="domain" description="Major facilitator superfamily (MFS) profile" evidence="9">
    <location>
        <begin position="29"/>
        <end position="488"/>
    </location>
</feature>
<feature type="transmembrane region" description="Helical" evidence="8">
    <location>
        <begin position="67"/>
        <end position="87"/>
    </location>
</feature>
<dbReference type="GO" id="GO:0022857">
    <property type="term" value="F:transmembrane transporter activity"/>
    <property type="evidence" value="ECO:0007669"/>
    <property type="project" value="InterPro"/>
</dbReference>
<dbReference type="AlphaFoldDB" id="A0A506Y3L4"/>
<dbReference type="InterPro" id="IPR011701">
    <property type="entry name" value="MFS"/>
</dbReference>
<dbReference type="SUPFAM" id="SSF103473">
    <property type="entry name" value="MFS general substrate transporter"/>
    <property type="match status" value="1"/>
</dbReference>
<keyword evidence="7 8" id="KW-0472">Membrane</keyword>
<dbReference type="PROSITE" id="PS50850">
    <property type="entry name" value="MFS"/>
    <property type="match status" value="1"/>
</dbReference>
<feature type="transmembrane region" description="Helical" evidence="8">
    <location>
        <begin position="94"/>
        <end position="121"/>
    </location>
</feature>
<comment type="caution">
    <text evidence="10">The sequence shown here is derived from an EMBL/GenBank/DDBJ whole genome shotgun (WGS) entry which is preliminary data.</text>
</comment>
<evidence type="ECO:0000256" key="4">
    <source>
        <dbReference type="ARBA" id="ARBA00022475"/>
    </source>
</evidence>
<dbReference type="OrthoDB" id="9812221at2"/>
<feature type="transmembrane region" description="Helical" evidence="8">
    <location>
        <begin position="245"/>
        <end position="264"/>
    </location>
</feature>
<feature type="transmembrane region" description="Helical" evidence="8">
    <location>
        <begin position="425"/>
        <end position="444"/>
    </location>
</feature>
<evidence type="ECO:0000256" key="5">
    <source>
        <dbReference type="ARBA" id="ARBA00022692"/>
    </source>
</evidence>